<evidence type="ECO:0000313" key="1">
    <source>
        <dbReference type="EMBL" id="KAF9534032.1"/>
    </source>
</evidence>
<evidence type="ECO:0000313" key="2">
    <source>
        <dbReference type="Proteomes" id="UP000807306"/>
    </source>
</evidence>
<gene>
    <name evidence="1" type="ORF">CPB83DRAFT_844990</name>
</gene>
<accession>A0A9P6JUA9</accession>
<reference evidence="1" key="1">
    <citation type="submission" date="2020-11" db="EMBL/GenBank/DDBJ databases">
        <authorList>
            <consortium name="DOE Joint Genome Institute"/>
            <person name="Ahrendt S."/>
            <person name="Riley R."/>
            <person name="Andreopoulos W."/>
            <person name="Labutti K."/>
            <person name="Pangilinan J."/>
            <person name="Ruiz-Duenas F.J."/>
            <person name="Barrasa J.M."/>
            <person name="Sanchez-Garcia M."/>
            <person name="Camarero S."/>
            <person name="Miyauchi S."/>
            <person name="Serrano A."/>
            <person name="Linde D."/>
            <person name="Babiker R."/>
            <person name="Drula E."/>
            <person name="Ayuso-Fernandez I."/>
            <person name="Pacheco R."/>
            <person name="Padilla G."/>
            <person name="Ferreira P."/>
            <person name="Barriuso J."/>
            <person name="Kellner H."/>
            <person name="Castanera R."/>
            <person name="Alfaro M."/>
            <person name="Ramirez L."/>
            <person name="Pisabarro A.G."/>
            <person name="Kuo A."/>
            <person name="Tritt A."/>
            <person name="Lipzen A."/>
            <person name="He G."/>
            <person name="Yan M."/>
            <person name="Ng V."/>
            <person name="Cullen D."/>
            <person name="Martin F."/>
            <person name="Rosso M.-N."/>
            <person name="Henrissat B."/>
            <person name="Hibbett D."/>
            <person name="Martinez A.T."/>
            <person name="Grigoriev I.V."/>
        </authorList>
    </citation>
    <scope>NUCLEOTIDE SEQUENCE</scope>
    <source>
        <strain evidence="1">CBS 506.95</strain>
    </source>
</reference>
<dbReference type="Proteomes" id="UP000807306">
    <property type="component" value="Unassembled WGS sequence"/>
</dbReference>
<dbReference type="EMBL" id="MU157827">
    <property type="protein sequence ID" value="KAF9534032.1"/>
    <property type="molecule type" value="Genomic_DNA"/>
</dbReference>
<sequence>MSSQATATKSLIQEFNNLFATKKFHESARLAAPGATWWMSGLKENNPMAGLHTFEERLKQIESVPKSVMNWDNFEVDILELVVDETGEKAVVEAAVQIKEEDGEYRYKNQVIFLIEVKEGKIQRVKEYLDYAPIAKYIKEKEAK</sequence>
<dbReference type="InterPro" id="IPR032710">
    <property type="entry name" value="NTF2-like_dom_sf"/>
</dbReference>
<dbReference type="SUPFAM" id="SSF54427">
    <property type="entry name" value="NTF2-like"/>
    <property type="match status" value="1"/>
</dbReference>
<dbReference type="Gene3D" id="3.10.450.50">
    <property type="match status" value="1"/>
</dbReference>
<name>A0A9P6JUA9_9AGAR</name>
<evidence type="ECO:0008006" key="3">
    <source>
        <dbReference type="Google" id="ProtNLM"/>
    </source>
</evidence>
<proteinExistence type="predicted"/>
<comment type="caution">
    <text evidence="1">The sequence shown here is derived from an EMBL/GenBank/DDBJ whole genome shotgun (WGS) entry which is preliminary data.</text>
</comment>
<keyword evidence="2" id="KW-1185">Reference proteome</keyword>
<organism evidence="1 2">
    <name type="scientific">Crepidotus variabilis</name>
    <dbReference type="NCBI Taxonomy" id="179855"/>
    <lineage>
        <taxon>Eukaryota</taxon>
        <taxon>Fungi</taxon>
        <taxon>Dikarya</taxon>
        <taxon>Basidiomycota</taxon>
        <taxon>Agaricomycotina</taxon>
        <taxon>Agaricomycetes</taxon>
        <taxon>Agaricomycetidae</taxon>
        <taxon>Agaricales</taxon>
        <taxon>Agaricineae</taxon>
        <taxon>Crepidotaceae</taxon>
        <taxon>Crepidotus</taxon>
    </lineage>
</organism>
<dbReference type="AlphaFoldDB" id="A0A9P6JUA9"/>
<protein>
    <recommendedName>
        <fullName evidence="3">SnoaL-like domain-containing protein</fullName>
    </recommendedName>
</protein>
<dbReference type="OrthoDB" id="4646138at2759"/>